<evidence type="ECO:0000256" key="1">
    <source>
        <dbReference type="SAM" id="MobiDB-lite"/>
    </source>
</evidence>
<dbReference type="PATRIC" id="fig|582515.4.peg.287"/>
<dbReference type="AlphaFoldDB" id="U5DQQ0"/>
<protein>
    <recommendedName>
        <fullName evidence="5">DUF3747 domain-containing protein</fullName>
    </recommendedName>
</protein>
<dbReference type="STRING" id="582515.KR51_00002540"/>
<name>U5DQQ0_9CHRO</name>
<evidence type="ECO:0008006" key="5">
    <source>
        <dbReference type="Google" id="ProtNLM"/>
    </source>
</evidence>
<proteinExistence type="predicted"/>
<dbReference type="OrthoDB" id="9759810at2"/>
<feature type="signal peptide" evidence="2">
    <location>
        <begin position="1"/>
        <end position="23"/>
    </location>
</feature>
<dbReference type="InParanoid" id="U5DQQ0"/>
<feature type="compositionally biased region" description="Pro residues" evidence="1">
    <location>
        <begin position="231"/>
        <end position="254"/>
    </location>
</feature>
<keyword evidence="2" id="KW-0732">Signal</keyword>
<keyword evidence="4" id="KW-1185">Reference proteome</keyword>
<dbReference type="Proteomes" id="UP000016960">
    <property type="component" value="Unassembled WGS sequence"/>
</dbReference>
<accession>U5DQQ0</accession>
<dbReference type="Pfam" id="PF12565">
    <property type="entry name" value="DUF3747"/>
    <property type="match status" value="1"/>
</dbReference>
<feature type="region of interest" description="Disordered" evidence="1">
    <location>
        <begin position="219"/>
        <end position="254"/>
    </location>
</feature>
<comment type="caution">
    <text evidence="3">The sequence shown here is derived from an EMBL/GenBank/DDBJ whole genome shotgun (WGS) entry which is preliminary data.</text>
</comment>
<sequence>MNLPLACRFAALAVATISAFATAGGARAQATFGQQEVEQTDFVAIASPYGNGQHQLLILEQTNNERPCWSESESAAGGGPVRVEPLLLDFDFSGICARSTDGNGYSLRMSGQDLGLDYILRIVQYNGELVLVGTPRVDPNAPDIVVGRTYANGRDYFKIFLEPGWRFAKRTYGDRVLGHIYLATDASLGSTVLSGNGDGGAVQPSVQIPVAQPETFEPAVAEPAVAQPQNVLPPVPPVPQNGLPPVPPAPPADF</sequence>
<dbReference type="EMBL" id="ASSJ01000004">
    <property type="protein sequence ID" value="ERN42949.1"/>
    <property type="molecule type" value="Genomic_DNA"/>
</dbReference>
<dbReference type="InterPro" id="IPR022222">
    <property type="entry name" value="DUF3747"/>
</dbReference>
<evidence type="ECO:0000256" key="2">
    <source>
        <dbReference type="SAM" id="SignalP"/>
    </source>
</evidence>
<evidence type="ECO:0000313" key="4">
    <source>
        <dbReference type="Proteomes" id="UP000016960"/>
    </source>
</evidence>
<feature type="compositionally biased region" description="Low complexity" evidence="1">
    <location>
        <begin position="219"/>
        <end position="230"/>
    </location>
</feature>
<dbReference type="RefSeq" id="WP_022603978.1">
    <property type="nucleotide sequence ID" value="NZ_ASSJ01000004.1"/>
</dbReference>
<feature type="chain" id="PRO_5004658965" description="DUF3747 domain-containing protein" evidence="2">
    <location>
        <begin position="24"/>
        <end position="254"/>
    </location>
</feature>
<organism evidence="3 4">
    <name type="scientific">Rubidibacter lacunae KORDI 51-2</name>
    <dbReference type="NCBI Taxonomy" id="582515"/>
    <lineage>
        <taxon>Bacteria</taxon>
        <taxon>Bacillati</taxon>
        <taxon>Cyanobacteriota</taxon>
        <taxon>Cyanophyceae</taxon>
        <taxon>Oscillatoriophycideae</taxon>
        <taxon>Chroococcales</taxon>
        <taxon>Aphanothecaceae</taxon>
        <taxon>Rubidibacter</taxon>
    </lineage>
</organism>
<dbReference type="eggNOG" id="COG0860">
    <property type="taxonomic scope" value="Bacteria"/>
</dbReference>
<gene>
    <name evidence="3" type="ORF">KR51_00002540</name>
</gene>
<reference evidence="3 4" key="1">
    <citation type="submission" date="2013-05" db="EMBL/GenBank/DDBJ databases">
        <title>Draft genome sequence of Rubidibacter lacunae KORDI 51-2.</title>
        <authorList>
            <person name="Choi D.H."/>
            <person name="Noh J.H."/>
            <person name="Kwon K.-K."/>
            <person name="Lee J.-H."/>
            <person name="Ryu J.-Y."/>
        </authorList>
    </citation>
    <scope>NUCLEOTIDE SEQUENCE [LARGE SCALE GENOMIC DNA]</scope>
    <source>
        <strain evidence="3 4">KORDI 51-2</strain>
    </source>
</reference>
<evidence type="ECO:0000313" key="3">
    <source>
        <dbReference type="EMBL" id="ERN42949.1"/>
    </source>
</evidence>